<dbReference type="Pfam" id="PF20242">
    <property type="entry name" value="Emfourin"/>
    <property type="match status" value="1"/>
</dbReference>
<dbReference type="Proteomes" id="UP000198415">
    <property type="component" value="Unassembled WGS sequence"/>
</dbReference>
<dbReference type="EMBL" id="FZNR01000012">
    <property type="protein sequence ID" value="SNS26837.1"/>
    <property type="molecule type" value="Genomic_DNA"/>
</dbReference>
<gene>
    <name evidence="1" type="ORF">SAMN06264365_112241</name>
</gene>
<evidence type="ECO:0000313" key="1">
    <source>
        <dbReference type="EMBL" id="SNS26837.1"/>
    </source>
</evidence>
<organism evidence="1 2">
    <name type="scientific">Actinoplanes regularis</name>
    <dbReference type="NCBI Taxonomy" id="52697"/>
    <lineage>
        <taxon>Bacteria</taxon>
        <taxon>Bacillati</taxon>
        <taxon>Actinomycetota</taxon>
        <taxon>Actinomycetes</taxon>
        <taxon>Micromonosporales</taxon>
        <taxon>Micromonosporaceae</taxon>
        <taxon>Actinoplanes</taxon>
    </lineage>
</organism>
<dbReference type="AlphaFoldDB" id="A0A239D3G7"/>
<reference evidence="1 2" key="1">
    <citation type="submission" date="2017-06" db="EMBL/GenBank/DDBJ databases">
        <authorList>
            <person name="Kim H.J."/>
            <person name="Triplett B.A."/>
        </authorList>
    </citation>
    <scope>NUCLEOTIDE SEQUENCE [LARGE SCALE GENOMIC DNA]</scope>
    <source>
        <strain evidence="1 2">DSM 43151</strain>
    </source>
</reference>
<dbReference type="RefSeq" id="WP_089296310.1">
    <property type="nucleotide sequence ID" value="NZ_BOMU01000063.1"/>
</dbReference>
<dbReference type="OrthoDB" id="3298509at2"/>
<protein>
    <submittedName>
        <fullName evidence="1">Uncharacterized protein</fullName>
    </submittedName>
</protein>
<proteinExistence type="predicted"/>
<name>A0A239D3G7_9ACTN</name>
<sequence>MRVSLATHGGLAAPIIRRLPPRVLDTDQLPGDAARELRRLVAAAAADPGAAGPAPHARDAMTYTITVDDSSDSTTLTSSDTGMSPAFGALLTWIERHLG</sequence>
<dbReference type="InterPro" id="IPR049457">
    <property type="entry name" value="Emfourin"/>
</dbReference>
<evidence type="ECO:0000313" key="2">
    <source>
        <dbReference type="Proteomes" id="UP000198415"/>
    </source>
</evidence>
<keyword evidence="2" id="KW-1185">Reference proteome</keyword>
<accession>A0A239D3G7</accession>